<protein>
    <submittedName>
        <fullName evidence="1">Uncharacterized protein</fullName>
    </submittedName>
</protein>
<evidence type="ECO:0000313" key="2">
    <source>
        <dbReference type="Proteomes" id="UP001189429"/>
    </source>
</evidence>
<dbReference type="Proteomes" id="UP001189429">
    <property type="component" value="Unassembled WGS sequence"/>
</dbReference>
<sequence length="157" mass="17187">IKIGLVTEKSWYRGFWKTGPECVVHQADYDKLIVSTTDNDKLSAVVDKIDSVFKPVVDKVNSTAYRVSNCTSVRVNANLTATRCDLLNGPLFNFSFSQDMCGVEFNGQGCSSNEELGQILEPVEEGDSVGVMKTIPYVPYALIWIGSSSSSGYLVIT</sequence>
<proteinExistence type="predicted"/>
<keyword evidence="2" id="KW-1185">Reference proteome</keyword>
<feature type="non-terminal residue" evidence="1">
    <location>
        <position position="1"/>
    </location>
</feature>
<dbReference type="EMBL" id="CAUYUJ010016300">
    <property type="protein sequence ID" value="CAK0863812.1"/>
    <property type="molecule type" value="Genomic_DNA"/>
</dbReference>
<accession>A0ABN9UUU9</accession>
<reference evidence="1" key="1">
    <citation type="submission" date="2023-10" db="EMBL/GenBank/DDBJ databases">
        <authorList>
            <person name="Chen Y."/>
            <person name="Shah S."/>
            <person name="Dougan E. K."/>
            <person name="Thang M."/>
            <person name="Chan C."/>
        </authorList>
    </citation>
    <scope>NUCLEOTIDE SEQUENCE [LARGE SCALE GENOMIC DNA]</scope>
</reference>
<name>A0ABN9UUU9_9DINO</name>
<organism evidence="1 2">
    <name type="scientific">Prorocentrum cordatum</name>
    <dbReference type="NCBI Taxonomy" id="2364126"/>
    <lineage>
        <taxon>Eukaryota</taxon>
        <taxon>Sar</taxon>
        <taxon>Alveolata</taxon>
        <taxon>Dinophyceae</taxon>
        <taxon>Prorocentrales</taxon>
        <taxon>Prorocentraceae</taxon>
        <taxon>Prorocentrum</taxon>
    </lineage>
</organism>
<comment type="caution">
    <text evidence="1">The sequence shown here is derived from an EMBL/GenBank/DDBJ whole genome shotgun (WGS) entry which is preliminary data.</text>
</comment>
<gene>
    <name evidence="1" type="ORF">PCOR1329_LOCUS51854</name>
</gene>
<evidence type="ECO:0000313" key="1">
    <source>
        <dbReference type="EMBL" id="CAK0863812.1"/>
    </source>
</evidence>